<dbReference type="InterPro" id="IPR036397">
    <property type="entry name" value="RNaseH_sf"/>
</dbReference>
<name>A0A022PP10_9GAMM</name>
<dbReference type="EMBL" id="JFGV01000014">
    <property type="protein sequence ID" value="EYU16180.1"/>
    <property type="molecule type" value="Genomic_DNA"/>
</dbReference>
<dbReference type="Proteomes" id="UP000023464">
    <property type="component" value="Unassembled WGS sequence"/>
</dbReference>
<gene>
    <name evidence="2" type="ORF">BA1DRAFT_01346</name>
</gene>
<dbReference type="PANTHER" id="PTHR35004:SF7">
    <property type="entry name" value="INTEGRASE PROTEIN"/>
    <property type="match status" value="1"/>
</dbReference>
<dbReference type="RefSeq" id="WP_036777235.1">
    <property type="nucleotide sequence ID" value="NZ_CAWLTM010000101.1"/>
</dbReference>
<dbReference type="InterPro" id="IPR012337">
    <property type="entry name" value="RNaseH-like_sf"/>
</dbReference>
<dbReference type="Gene3D" id="3.30.420.10">
    <property type="entry name" value="Ribonuclease H-like superfamily/Ribonuclease H"/>
    <property type="match status" value="1"/>
</dbReference>
<reference evidence="2 3" key="1">
    <citation type="submission" date="2014-03" db="EMBL/GenBank/DDBJ databases">
        <title>Draft Genome of Photorhabdus luminescens BA1, an Egyptian Isolate.</title>
        <authorList>
            <person name="Ghazal S."/>
            <person name="Hurst S.G.IV."/>
            <person name="Morris K."/>
            <person name="Thomas K."/>
            <person name="Tisa L.S."/>
        </authorList>
    </citation>
    <scope>NUCLEOTIDE SEQUENCE [LARGE SCALE GENOMIC DNA]</scope>
    <source>
        <strain evidence="2 3">BA1</strain>
    </source>
</reference>
<dbReference type="GO" id="GO:0003676">
    <property type="term" value="F:nucleic acid binding"/>
    <property type="evidence" value="ECO:0007669"/>
    <property type="project" value="InterPro"/>
</dbReference>
<protein>
    <submittedName>
        <fullName evidence="2">Integrase family protein</fullName>
    </submittedName>
</protein>
<dbReference type="PROSITE" id="PS50994">
    <property type="entry name" value="INTEGRASE"/>
    <property type="match status" value="1"/>
</dbReference>
<evidence type="ECO:0000313" key="2">
    <source>
        <dbReference type="EMBL" id="EYU16180.1"/>
    </source>
</evidence>
<keyword evidence="3" id="KW-1185">Reference proteome</keyword>
<dbReference type="AlphaFoldDB" id="A0A022PP10"/>
<accession>A0A022PP10</accession>
<dbReference type="InterPro" id="IPR001584">
    <property type="entry name" value="Integrase_cat-core"/>
</dbReference>
<comment type="caution">
    <text evidence="2">The sequence shown here is derived from an EMBL/GenBank/DDBJ whole genome shotgun (WGS) entry which is preliminary data.</text>
</comment>
<dbReference type="GO" id="GO:0015074">
    <property type="term" value="P:DNA integration"/>
    <property type="evidence" value="ECO:0007669"/>
    <property type="project" value="InterPro"/>
</dbReference>
<evidence type="ECO:0000313" key="3">
    <source>
        <dbReference type="Proteomes" id="UP000023464"/>
    </source>
</evidence>
<feature type="domain" description="Integrase catalytic" evidence="1">
    <location>
        <begin position="149"/>
        <end position="353"/>
    </location>
</feature>
<sequence>MNTTMTERLVSIAQAAHKAGHGSKEAIYRAACEELCMSRSTLIKKLGEVSGKKPRKKRSDAGNSALTREEATLISGVLMEATRNTGKRLYSLEQAVNDLRSNGLINAGHIDTETGEFSPLSIDAISRALRQYKLHPEQLKVPAPSLQLASLHPNHVWELDASICVLYYLKNPNKNNGFDSGLRMMPVAEFNKNKPKNLARIINDRVWSFELTDHTSGWIYVEYLFGGETSQNFTSVLINAMQDRGDADVLHGVPQILFTDPGSALTAPTLRNLCKALGIQMIQHKARNARATGSVEKARDIIERNFESGLRFRQVDDIDELNRLARLWRMKFNRSAIHSRHGQTRTDCWLKITAEQLVKAPAINICRELAISTPESRKVQATLRVSFRGREYDVSTVPSVSVGDSIMITRNPWRDEEAQVVITGEDGFEAFHLVNEVTKDEYGFAIGAPVIGSEFQAIPQTIAQCNLAEVEQKIMGTNNTAETEIARKLKTLPLNGRFDPYLDIERNDAPTYMPKRGQASTVHSPRIEQLMNPVDVVKILRERFQLHGKTWRGEFYQQIVKRFPNGVPTDQIDELVDEFMGQSTTVVRNIVNGN</sequence>
<dbReference type="PANTHER" id="PTHR35004">
    <property type="entry name" value="TRANSPOSASE RV3428C-RELATED"/>
    <property type="match status" value="1"/>
</dbReference>
<evidence type="ECO:0000259" key="1">
    <source>
        <dbReference type="PROSITE" id="PS50994"/>
    </source>
</evidence>
<dbReference type="SUPFAM" id="SSF53098">
    <property type="entry name" value="Ribonuclease H-like"/>
    <property type="match status" value="1"/>
</dbReference>
<proteinExistence type="predicted"/>
<organism evidence="2 3">
    <name type="scientific">Photorhabdus aegyptia</name>
    <dbReference type="NCBI Taxonomy" id="2805098"/>
    <lineage>
        <taxon>Bacteria</taxon>
        <taxon>Pseudomonadati</taxon>
        <taxon>Pseudomonadota</taxon>
        <taxon>Gammaproteobacteria</taxon>
        <taxon>Enterobacterales</taxon>
        <taxon>Morganellaceae</taxon>
        <taxon>Photorhabdus</taxon>
    </lineage>
</organism>
<dbReference type="PATRIC" id="fig|1393736.3.peg.1364"/>